<dbReference type="Pfam" id="PF12906">
    <property type="entry name" value="RINGv"/>
    <property type="match status" value="1"/>
</dbReference>
<dbReference type="EMBL" id="JAGEUA010000004">
    <property type="protein sequence ID" value="KAL0983794.1"/>
    <property type="molecule type" value="Genomic_DNA"/>
</dbReference>
<keyword evidence="12" id="KW-1185">Reference proteome</keyword>
<name>A0ABD0WY38_UMBPY</name>
<dbReference type="InterPro" id="IPR013083">
    <property type="entry name" value="Znf_RING/FYVE/PHD"/>
</dbReference>
<feature type="region of interest" description="Disordered" evidence="9">
    <location>
        <begin position="102"/>
        <end position="121"/>
    </location>
</feature>
<evidence type="ECO:0000259" key="10">
    <source>
        <dbReference type="PROSITE" id="PS51292"/>
    </source>
</evidence>
<evidence type="ECO:0000256" key="9">
    <source>
        <dbReference type="SAM" id="MobiDB-lite"/>
    </source>
</evidence>
<protein>
    <recommendedName>
        <fullName evidence="3">RING-type E3 ubiquitin transferase</fullName>
        <ecNumber evidence="3">2.3.2.27</ecNumber>
    </recommendedName>
</protein>
<dbReference type="Pfam" id="PF02389">
    <property type="entry name" value="Cornifin"/>
    <property type="match status" value="1"/>
</dbReference>
<feature type="domain" description="RING-CH-type" evidence="10">
    <location>
        <begin position="834"/>
        <end position="904"/>
    </location>
</feature>
<organism evidence="11 12">
    <name type="scientific">Umbra pygmaea</name>
    <name type="common">Eastern mudminnow</name>
    <dbReference type="NCBI Taxonomy" id="75934"/>
    <lineage>
        <taxon>Eukaryota</taxon>
        <taxon>Metazoa</taxon>
        <taxon>Chordata</taxon>
        <taxon>Craniata</taxon>
        <taxon>Vertebrata</taxon>
        <taxon>Euteleostomi</taxon>
        <taxon>Actinopterygii</taxon>
        <taxon>Neopterygii</taxon>
        <taxon>Teleostei</taxon>
        <taxon>Protacanthopterygii</taxon>
        <taxon>Esociformes</taxon>
        <taxon>Umbridae</taxon>
        <taxon>Umbra</taxon>
    </lineage>
</organism>
<feature type="region of interest" description="Disordered" evidence="9">
    <location>
        <begin position="648"/>
        <end position="676"/>
    </location>
</feature>
<feature type="compositionally biased region" description="Polar residues" evidence="9">
    <location>
        <begin position="157"/>
        <end position="166"/>
    </location>
</feature>
<dbReference type="PANTHER" id="PTHR14471:SF5">
    <property type="entry name" value="E3 UBIQUITIN-PROTEIN LIGASE MARCHF10-RELATED"/>
    <property type="match status" value="1"/>
</dbReference>
<evidence type="ECO:0000256" key="3">
    <source>
        <dbReference type="ARBA" id="ARBA00012483"/>
    </source>
</evidence>
<dbReference type="EC" id="2.3.2.27" evidence="3"/>
<evidence type="ECO:0000256" key="5">
    <source>
        <dbReference type="ARBA" id="ARBA00022723"/>
    </source>
</evidence>
<evidence type="ECO:0000256" key="6">
    <source>
        <dbReference type="ARBA" id="ARBA00022771"/>
    </source>
</evidence>
<evidence type="ECO:0000256" key="7">
    <source>
        <dbReference type="ARBA" id="ARBA00022786"/>
    </source>
</evidence>
<dbReference type="AlphaFoldDB" id="A0ABD0WY38"/>
<accession>A0ABD0WY38</accession>
<comment type="pathway">
    <text evidence="2">Protein modification; protein ubiquitination.</text>
</comment>
<dbReference type="SMART" id="SM00744">
    <property type="entry name" value="RINGv"/>
    <property type="match status" value="1"/>
</dbReference>
<evidence type="ECO:0000313" key="12">
    <source>
        <dbReference type="Proteomes" id="UP001557470"/>
    </source>
</evidence>
<dbReference type="Proteomes" id="UP001557470">
    <property type="component" value="Unassembled WGS sequence"/>
</dbReference>
<evidence type="ECO:0000256" key="1">
    <source>
        <dbReference type="ARBA" id="ARBA00000900"/>
    </source>
</evidence>
<dbReference type="InterPro" id="IPR052297">
    <property type="entry name" value="RING-CH-type_E3_ubiq-ligase"/>
</dbReference>
<dbReference type="GO" id="GO:0008270">
    <property type="term" value="F:zinc ion binding"/>
    <property type="evidence" value="ECO:0007669"/>
    <property type="project" value="UniProtKB-KW"/>
</dbReference>
<keyword evidence="5" id="KW-0479">Metal-binding</keyword>
<feature type="region of interest" description="Disordered" evidence="9">
    <location>
        <begin position="737"/>
        <end position="780"/>
    </location>
</feature>
<dbReference type="InterPro" id="IPR011016">
    <property type="entry name" value="Znf_RING-CH"/>
</dbReference>
<feature type="compositionally biased region" description="Low complexity" evidence="9">
    <location>
        <begin position="649"/>
        <end position="673"/>
    </location>
</feature>
<keyword evidence="4" id="KW-0808">Transferase</keyword>
<dbReference type="PANTHER" id="PTHR14471">
    <property type="entry name" value="MARCH7/10 E3 UBIQUITIN PROTEIN LIGASE FAMILY MEMBER"/>
    <property type="match status" value="1"/>
</dbReference>
<evidence type="ECO:0000256" key="2">
    <source>
        <dbReference type="ARBA" id="ARBA00004906"/>
    </source>
</evidence>
<dbReference type="PROSITE" id="PS51292">
    <property type="entry name" value="ZF_RING_CH"/>
    <property type="match status" value="1"/>
</dbReference>
<feature type="compositionally biased region" description="Polar residues" evidence="9">
    <location>
        <begin position="555"/>
        <end position="573"/>
    </location>
</feature>
<feature type="region of interest" description="Disordered" evidence="9">
    <location>
        <begin position="549"/>
        <end position="573"/>
    </location>
</feature>
<proteinExistence type="predicted"/>
<dbReference type="GO" id="GO:0061630">
    <property type="term" value="F:ubiquitin protein ligase activity"/>
    <property type="evidence" value="ECO:0007669"/>
    <property type="project" value="UniProtKB-EC"/>
</dbReference>
<keyword evidence="7" id="KW-0833">Ubl conjugation pathway</keyword>
<dbReference type="SUPFAM" id="SSF57850">
    <property type="entry name" value="RING/U-box"/>
    <property type="match status" value="1"/>
</dbReference>
<keyword evidence="8" id="KW-0862">Zinc</keyword>
<feature type="region of interest" description="Disordered" evidence="9">
    <location>
        <begin position="155"/>
        <end position="197"/>
    </location>
</feature>
<evidence type="ECO:0000256" key="4">
    <source>
        <dbReference type="ARBA" id="ARBA00022679"/>
    </source>
</evidence>
<keyword evidence="6" id="KW-0863">Zinc-finger</keyword>
<sequence length="981" mass="109673">MYSWKRRTAANLNNVEQMRESRKIDITYQNLRRWEQDTAETDRRTSLLPKANRCKAQAYKRLLAEGQPVANKFSSSVNSTRSKMRNSLNKGSVSRLPAISTGTQRSGIQRRAEELASTSKTPRRAIAPLASDCNEQLPPFHKQIFVGLNSGAPKWSVTDTQSTPQKPTKGRGTLRGMSKNGAASRDHTNTSNVSTRRDPFSRTLDILSLPQPLISSGRSYTILPSLPSLQYPHSGDPEPLPVLPEISDLFEGSSENNSLLKEDILREVSYQAELSDPYQAELSDPYRAELSDPYQAKLSDPYQAKLSDPYQAKLSDPYQAKLSDPYQAKLSDPYQAELSDPYQAKLSDPYQAKLSDPYQAELSDPYQAKLSDPYQAELSDPYRVELSDTYQAELSDPYRAELSDPYQAKLSDPYQAELSDPYQAKLSDPYQAELSDPYRVELSDTYQAELSDPYRAELSDPYRVELSDPYQAKLSDHYQAELSDPYRAELSDPYRAELSDPYRAELSDHYRAELSDPYRAELSDHYRAELSDHYWAELSSKDSAATSVSSVPDSLLSQCPPSGSSMDTSSLDLHEPLTSTGPLSSHLCTFDLQSFDLDGEDGGYPWQDDFTARESCYNPLQRAATQARSSSHALISPSPAVRVIHLGGQQTQQSIESTSTQTEEPSSSTTSHTWGGYRPVLPLLPAGRLSPLPVSTSPSVTHRSIRWTFTSSEELNDEPLPVLDYINPRRDNRIWLGSDRRQEVPPPRTSFTLRHSHLSPGQQEEPEVRGPTSTSTSSTGDTFAIFGLMAPFDIRTEVAELQMSSAQVVESQSAPTSNSERLRKIKESLLAESSDEEEGDICRICHSGAVCPTNPLLSPCQCSGSLQYIHHVCLKTWIQAKIHSGTTLPAVKTCELCKGNLSVDQSDCDMEELYDIHHQTQVGQASQELSMLQLQMFFEMLQVVSSNTNIVSQVWRLPFLLRTEPQSQRRVPESQSNTRDT</sequence>
<reference evidence="11 12" key="1">
    <citation type="submission" date="2024-06" db="EMBL/GenBank/DDBJ databases">
        <authorList>
            <person name="Pan Q."/>
            <person name="Wen M."/>
            <person name="Jouanno E."/>
            <person name="Zahm M."/>
            <person name="Klopp C."/>
            <person name="Cabau C."/>
            <person name="Louis A."/>
            <person name="Berthelot C."/>
            <person name="Parey E."/>
            <person name="Roest Crollius H."/>
            <person name="Montfort J."/>
            <person name="Robinson-Rechavi M."/>
            <person name="Bouchez O."/>
            <person name="Lampietro C."/>
            <person name="Lopez Roques C."/>
            <person name="Donnadieu C."/>
            <person name="Postlethwait J."/>
            <person name="Bobe J."/>
            <person name="Verreycken H."/>
            <person name="Guiguen Y."/>
        </authorList>
    </citation>
    <scope>NUCLEOTIDE SEQUENCE [LARGE SCALE GENOMIC DNA]</scope>
    <source>
        <strain evidence="11">Up_M1</strain>
        <tissue evidence="11">Testis</tissue>
    </source>
</reference>
<comment type="caution">
    <text evidence="11">The sequence shown here is derived from an EMBL/GenBank/DDBJ whole genome shotgun (WGS) entry which is preliminary data.</text>
</comment>
<evidence type="ECO:0000256" key="8">
    <source>
        <dbReference type="ARBA" id="ARBA00022833"/>
    </source>
</evidence>
<gene>
    <name evidence="11" type="ORF">UPYG_G00132890</name>
</gene>
<evidence type="ECO:0000313" key="11">
    <source>
        <dbReference type="EMBL" id="KAL0983794.1"/>
    </source>
</evidence>
<dbReference type="Gene3D" id="3.30.40.10">
    <property type="entry name" value="Zinc/RING finger domain, C3HC4 (zinc finger)"/>
    <property type="match status" value="1"/>
</dbReference>
<comment type="catalytic activity">
    <reaction evidence="1">
        <text>S-ubiquitinyl-[E2 ubiquitin-conjugating enzyme]-L-cysteine + [acceptor protein]-L-lysine = [E2 ubiquitin-conjugating enzyme]-L-cysteine + N(6)-ubiquitinyl-[acceptor protein]-L-lysine.</text>
        <dbReference type="EC" id="2.3.2.27"/>
    </reaction>
</comment>